<evidence type="ECO:0000256" key="8">
    <source>
        <dbReference type="ARBA" id="ARBA00022741"/>
    </source>
</evidence>
<dbReference type="SUPFAM" id="SSF55464">
    <property type="entry name" value="Origin of replication-binding domain, RBD-like"/>
    <property type="match status" value="1"/>
</dbReference>
<evidence type="ECO:0000259" key="13">
    <source>
        <dbReference type="PROSITE" id="PS52020"/>
    </source>
</evidence>
<dbReference type="Pfam" id="PF00799">
    <property type="entry name" value="Gemini_AL1"/>
    <property type="match status" value="1"/>
</dbReference>
<dbReference type="InterPro" id="IPR049912">
    <property type="entry name" value="CRESS_DNA_REP"/>
</dbReference>
<feature type="domain" description="CRESS-DNA virus Rep endonuclease" evidence="13">
    <location>
        <begin position="28"/>
        <end position="128"/>
    </location>
</feature>
<keyword evidence="6" id="KW-0540">Nuclease</keyword>
<dbReference type="GO" id="GO:0004519">
    <property type="term" value="F:endonuclease activity"/>
    <property type="evidence" value="ECO:0007669"/>
    <property type="project" value="UniProtKB-KW"/>
</dbReference>
<evidence type="ECO:0000256" key="12">
    <source>
        <dbReference type="ARBA" id="ARBA00023125"/>
    </source>
</evidence>
<dbReference type="GO" id="GO:0046872">
    <property type="term" value="F:metal ion binding"/>
    <property type="evidence" value="ECO:0007669"/>
    <property type="project" value="UniProtKB-KW"/>
</dbReference>
<dbReference type="GO" id="GO:0016779">
    <property type="term" value="F:nucleotidyltransferase activity"/>
    <property type="evidence" value="ECO:0007669"/>
    <property type="project" value="UniProtKB-KW"/>
</dbReference>
<keyword evidence="4" id="KW-0548">Nucleotidyltransferase</keyword>
<proteinExistence type="predicted"/>
<dbReference type="GO" id="GO:0000166">
    <property type="term" value="F:nucleotide binding"/>
    <property type="evidence" value="ECO:0007669"/>
    <property type="project" value="UniProtKB-KW"/>
</dbReference>
<dbReference type="GO" id="GO:0042025">
    <property type="term" value="C:host cell nucleus"/>
    <property type="evidence" value="ECO:0007669"/>
    <property type="project" value="UniProtKB-SubCell"/>
</dbReference>
<evidence type="ECO:0000256" key="1">
    <source>
        <dbReference type="ARBA" id="ARBA00004147"/>
    </source>
</evidence>
<name>A0A8A4XBT4_9VIRU</name>
<keyword evidence="8" id="KW-0547">Nucleotide-binding</keyword>
<dbReference type="GO" id="GO:0006260">
    <property type="term" value="P:DNA replication"/>
    <property type="evidence" value="ECO:0007669"/>
    <property type="project" value="UniProtKB-KW"/>
</dbReference>
<reference evidence="14" key="1">
    <citation type="submission" date="2020-10" db="EMBL/GenBank/DDBJ databases">
        <title>CRESS DNA virus dark matter in the feces of wild birds.</title>
        <authorList>
            <person name="Yang S."/>
            <person name="Zhang W."/>
        </authorList>
    </citation>
    <scope>NUCLEOTIDE SEQUENCE</scope>
    <source>
        <strain evidence="14">Thr96gen2</strain>
    </source>
</reference>
<evidence type="ECO:0000256" key="11">
    <source>
        <dbReference type="ARBA" id="ARBA00023124"/>
    </source>
</evidence>
<evidence type="ECO:0000256" key="9">
    <source>
        <dbReference type="ARBA" id="ARBA00022759"/>
    </source>
</evidence>
<dbReference type="PROSITE" id="PS52020">
    <property type="entry name" value="CRESS_DNA_REP"/>
    <property type="match status" value="1"/>
</dbReference>
<dbReference type="Gene3D" id="3.40.1310.20">
    <property type="match status" value="1"/>
</dbReference>
<evidence type="ECO:0000256" key="3">
    <source>
        <dbReference type="ARBA" id="ARBA00022679"/>
    </source>
</evidence>
<evidence type="ECO:0000256" key="10">
    <source>
        <dbReference type="ARBA" id="ARBA00022801"/>
    </source>
</evidence>
<accession>A0A8A4XBT4</accession>
<keyword evidence="2" id="KW-1048">Host nucleus</keyword>
<evidence type="ECO:0000256" key="7">
    <source>
        <dbReference type="ARBA" id="ARBA00022723"/>
    </source>
</evidence>
<protein>
    <submittedName>
        <fullName evidence="14">Replication-associated protein</fullName>
    </submittedName>
</protein>
<organism evidence="14">
    <name type="scientific">Turdus pallidus Genomoviridae sp</name>
    <dbReference type="NCBI Taxonomy" id="2814956"/>
    <lineage>
        <taxon>Viruses</taxon>
        <taxon>Monodnaviria</taxon>
        <taxon>Shotokuvirae</taxon>
        <taxon>Cressdnaviricota</taxon>
        <taxon>Repensiviricetes</taxon>
        <taxon>Geplafuvirales</taxon>
        <taxon>Genomoviridae</taxon>
    </lineage>
</organism>
<keyword evidence="9" id="KW-0255">Endonuclease</keyword>
<evidence type="ECO:0000256" key="2">
    <source>
        <dbReference type="ARBA" id="ARBA00022562"/>
    </source>
</evidence>
<keyword evidence="11" id="KW-0190">Covalent protein-DNA linkage</keyword>
<keyword evidence="10" id="KW-0378">Hydrolase</keyword>
<dbReference type="GO" id="GO:0003677">
    <property type="term" value="F:DNA binding"/>
    <property type="evidence" value="ECO:0007669"/>
    <property type="project" value="UniProtKB-KW"/>
</dbReference>
<dbReference type="GO" id="GO:0016787">
    <property type="term" value="F:hydrolase activity"/>
    <property type="evidence" value="ECO:0007669"/>
    <property type="project" value="UniProtKB-KW"/>
</dbReference>
<evidence type="ECO:0000256" key="4">
    <source>
        <dbReference type="ARBA" id="ARBA00022695"/>
    </source>
</evidence>
<sequence length="342" mass="38890">MCGCALCPAIILVSQDTPSGHTLSHMFFVNSKYVLLTYAQCGDLDEWNVVNHLSALEAECIVAREIHPKTGGVHLHVFVDFGRKFRSRSPQIFDVDGRHPNVSPSRGTPEKGYDYAIKDGDVVAGGLERPKPRGGMSVGAENIKHVAHLCESTTEFLELCDEMDRGGLMQHFTNRRAYADWRFASEPEPYVSPFGAEYRSGEFDGRDDWLAQSGIGSRAARVEGSHMYFERLLSAKVAINEIDKVDYAVFDDVSILHTHGWKSWFGAQPHVGLRQLHRDAVYMKWGRPIIWNCNRDPRIDIRARMAQEKGDWFQDDIDWLEDNCIFVEVRDKLYLTSHANRE</sequence>
<evidence type="ECO:0000313" key="14">
    <source>
        <dbReference type="EMBL" id="QTE03681.1"/>
    </source>
</evidence>
<evidence type="ECO:0000256" key="5">
    <source>
        <dbReference type="ARBA" id="ARBA00022705"/>
    </source>
</evidence>
<keyword evidence="5" id="KW-0235">DNA replication</keyword>
<comment type="subcellular location">
    <subcellularLocation>
        <location evidence="1">Host nucleus</location>
    </subcellularLocation>
</comment>
<keyword evidence="7" id="KW-0479">Metal-binding</keyword>
<keyword evidence="3" id="KW-0808">Transferase</keyword>
<dbReference type="EMBL" id="MW183021">
    <property type="protein sequence ID" value="QTE03681.1"/>
    <property type="molecule type" value="Genomic_DNA"/>
</dbReference>
<keyword evidence="12" id="KW-0238">DNA-binding</keyword>
<evidence type="ECO:0000256" key="6">
    <source>
        <dbReference type="ARBA" id="ARBA00022722"/>
    </source>
</evidence>